<evidence type="ECO:0000313" key="1">
    <source>
        <dbReference type="EMBL" id="MBD7984406.1"/>
    </source>
</evidence>
<dbReference type="Pfam" id="PF23857">
    <property type="entry name" value="Phage_TAC_19"/>
    <property type="match status" value="1"/>
</dbReference>
<accession>A0ABR8U8P5</accession>
<dbReference type="InterPro" id="IPR057006">
    <property type="entry name" value="Phage_TAC_19"/>
</dbReference>
<dbReference type="EMBL" id="JACSQN010000005">
    <property type="protein sequence ID" value="MBD7984406.1"/>
    <property type="molecule type" value="Genomic_DNA"/>
</dbReference>
<evidence type="ECO:0000313" key="2">
    <source>
        <dbReference type="Proteomes" id="UP000626786"/>
    </source>
</evidence>
<dbReference type="Proteomes" id="UP000626786">
    <property type="component" value="Unassembled WGS sequence"/>
</dbReference>
<gene>
    <name evidence="1" type="ORF">H9649_07435</name>
</gene>
<evidence type="ECO:0008006" key="3">
    <source>
        <dbReference type="Google" id="ProtNLM"/>
    </source>
</evidence>
<protein>
    <recommendedName>
        <fullName evidence="3">Phage protein</fullName>
    </recommendedName>
</protein>
<sequence length="100" mass="11480">MQIELFIDGEKKIFTTPFVPMLAKRKYLELRAKDESETYSELLADDDAHVSILVDVVFKNQFTIEQVYEGASEEYVLAKLREAVYGSRKETNEEGNNPGE</sequence>
<organism evidence="1 2">
    <name type="scientific">Sporosarcina quadrami</name>
    <dbReference type="NCBI Taxonomy" id="2762234"/>
    <lineage>
        <taxon>Bacteria</taxon>
        <taxon>Bacillati</taxon>
        <taxon>Bacillota</taxon>
        <taxon>Bacilli</taxon>
        <taxon>Bacillales</taxon>
        <taxon>Caryophanaceae</taxon>
        <taxon>Sporosarcina</taxon>
    </lineage>
</organism>
<reference evidence="1 2" key="1">
    <citation type="submission" date="2020-08" db="EMBL/GenBank/DDBJ databases">
        <title>A Genomic Blueprint of the Chicken Gut Microbiome.</title>
        <authorList>
            <person name="Gilroy R."/>
            <person name="Ravi A."/>
            <person name="Getino M."/>
            <person name="Pursley I."/>
            <person name="Horton D.L."/>
            <person name="Alikhan N.-F."/>
            <person name="Baker D."/>
            <person name="Gharbi K."/>
            <person name="Hall N."/>
            <person name="Watson M."/>
            <person name="Adriaenssens E.M."/>
            <person name="Foster-Nyarko E."/>
            <person name="Jarju S."/>
            <person name="Secka A."/>
            <person name="Antonio M."/>
            <person name="Oren A."/>
            <person name="Chaudhuri R."/>
            <person name="La Ragione R.M."/>
            <person name="Hildebrand F."/>
            <person name="Pallen M.J."/>
        </authorList>
    </citation>
    <scope>NUCLEOTIDE SEQUENCE [LARGE SCALE GENOMIC DNA]</scope>
    <source>
        <strain evidence="1 2">Sa2YVA2</strain>
    </source>
</reference>
<comment type="caution">
    <text evidence="1">The sequence shown here is derived from an EMBL/GenBank/DDBJ whole genome shotgun (WGS) entry which is preliminary data.</text>
</comment>
<proteinExistence type="predicted"/>
<name>A0ABR8U8P5_9BACL</name>
<keyword evidence="2" id="KW-1185">Reference proteome</keyword>
<dbReference type="NCBIfam" id="NF047360">
    <property type="entry name" value="tail_chap_PVL"/>
    <property type="match status" value="1"/>
</dbReference>
<dbReference type="RefSeq" id="WP_191694096.1">
    <property type="nucleotide sequence ID" value="NZ_JACSQN010000005.1"/>
</dbReference>